<evidence type="ECO:0000256" key="5">
    <source>
        <dbReference type="ARBA" id="ARBA00023033"/>
    </source>
</evidence>
<keyword evidence="6" id="KW-0472">Membrane</keyword>
<dbReference type="STRING" id="342668.A0A1B8GPH6"/>
<keyword evidence="5" id="KW-0503">Monooxygenase</keyword>
<sequence length="443" mass="49391">MGSSMNVLDDELNIVVIGAGLGGLAVALALRTATSRHVITVLESAPALAEIGAGLQITPNAAKLLIRWGLGDQLQKVTTVPEQFTIYRYSNGEVLGKRDNYGAEMLAKYGAPFWDVHRADLQIAMYERAKNLGIKFRFSAQVESYDLATPKAILQGGEEVHADLIIAADGLWSRCRSSMLGYIASPTPTGDLAYRIVLNFDQVKDPEVLRFLSKPQVHLWAGPDCHAIYYPLRNNTMCNIVLLVPDNLPENVARAPGSIDEMKEIFRNWDPILQKLLSLVTDVDKWKLMHREEMDAWSNEHATVAFLGDSCHPMLPYMAQGANSSIEDGAALGVLLSKLSKKEDLASILQVYQDLRKPRSTAIAKSSEKQRYYNHLPDGAEQKVRDALMKSQIQEPQPGYPFYWIDPQMQSWVYGYDADLEAHTAWDKFLKDSKQKTLPGAQL</sequence>
<evidence type="ECO:0000256" key="6">
    <source>
        <dbReference type="SAM" id="Phobius"/>
    </source>
</evidence>
<organism evidence="8 9">
    <name type="scientific">Pseudogymnoascus verrucosus</name>
    <dbReference type="NCBI Taxonomy" id="342668"/>
    <lineage>
        <taxon>Eukaryota</taxon>
        <taxon>Fungi</taxon>
        <taxon>Dikarya</taxon>
        <taxon>Ascomycota</taxon>
        <taxon>Pezizomycotina</taxon>
        <taxon>Leotiomycetes</taxon>
        <taxon>Thelebolales</taxon>
        <taxon>Thelebolaceae</taxon>
        <taxon>Pseudogymnoascus</taxon>
    </lineage>
</organism>
<keyword evidence="6" id="KW-0812">Transmembrane</keyword>
<dbReference type="InterPro" id="IPR002938">
    <property type="entry name" value="FAD-bd"/>
</dbReference>
<keyword evidence="9" id="KW-1185">Reference proteome</keyword>
<dbReference type="Gene3D" id="3.50.50.60">
    <property type="entry name" value="FAD/NAD(P)-binding domain"/>
    <property type="match status" value="1"/>
</dbReference>
<comment type="similarity">
    <text evidence="1">Belongs to the paxM FAD-dependent monooxygenase family.</text>
</comment>
<evidence type="ECO:0000313" key="8">
    <source>
        <dbReference type="EMBL" id="OBT97710.1"/>
    </source>
</evidence>
<evidence type="ECO:0000256" key="4">
    <source>
        <dbReference type="ARBA" id="ARBA00023002"/>
    </source>
</evidence>
<dbReference type="PANTHER" id="PTHR13789:SF238">
    <property type="entry name" value="PUTATIVE (AFU_ORTHOLOGUE AFUA_2G01680)-RELATED"/>
    <property type="match status" value="1"/>
</dbReference>
<dbReference type="SUPFAM" id="SSF54373">
    <property type="entry name" value="FAD-linked reductases, C-terminal domain"/>
    <property type="match status" value="1"/>
</dbReference>
<dbReference type="GeneID" id="28838413"/>
<keyword evidence="4" id="KW-0560">Oxidoreductase</keyword>
<evidence type="ECO:0000256" key="1">
    <source>
        <dbReference type="ARBA" id="ARBA00007992"/>
    </source>
</evidence>
<keyword evidence="6" id="KW-1133">Transmembrane helix</keyword>
<evidence type="ECO:0000256" key="3">
    <source>
        <dbReference type="ARBA" id="ARBA00022827"/>
    </source>
</evidence>
<gene>
    <name evidence="8" type="ORF">VE01_05027</name>
</gene>
<dbReference type="Pfam" id="PF01494">
    <property type="entry name" value="FAD_binding_3"/>
    <property type="match status" value="1"/>
</dbReference>
<dbReference type="PANTHER" id="PTHR13789">
    <property type="entry name" value="MONOOXYGENASE"/>
    <property type="match status" value="1"/>
</dbReference>
<proteinExistence type="inferred from homology"/>
<dbReference type="RefSeq" id="XP_018131443.1">
    <property type="nucleotide sequence ID" value="XM_018274493.2"/>
</dbReference>
<dbReference type="GO" id="GO:0004497">
    <property type="term" value="F:monooxygenase activity"/>
    <property type="evidence" value="ECO:0007669"/>
    <property type="project" value="UniProtKB-KW"/>
</dbReference>
<evidence type="ECO:0000259" key="7">
    <source>
        <dbReference type="Pfam" id="PF01494"/>
    </source>
</evidence>
<dbReference type="PRINTS" id="PR00420">
    <property type="entry name" value="RNGMNOXGNASE"/>
</dbReference>
<name>A0A1B8GPH6_9PEZI</name>
<dbReference type="AlphaFoldDB" id="A0A1B8GPH6"/>
<dbReference type="InterPro" id="IPR050493">
    <property type="entry name" value="FAD-dep_Monooxygenase_BioMet"/>
</dbReference>
<evidence type="ECO:0000313" key="9">
    <source>
        <dbReference type="Proteomes" id="UP000091956"/>
    </source>
</evidence>
<reference evidence="9" key="2">
    <citation type="journal article" date="2018" name="Nat. Commun.">
        <title>Extreme sensitivity to ultraviolet light in the fungal pathogen causing white-nose syndrome of bats.</title>
        <authorList>
            <person name="Palmer J.M."/>
            <person name="Drees K.P."/>
            <person name="Foster J.T."/>
            <person name="Lindner D.L."/>
        </authorList>
    </citation>
    <scope>NUCLEOTIDE SEQUENCE [LARGE SCALE GENOMIC DNA]</scope>
    <source>
        <strain evidence="9">UAMH 10579</strain>
    </source>
</reference>
<keyword evidence="3" id="KW-0274">FAD</keyword>
<dbReference type="Proteomes" id="UP000091956">
    <property type="component" value="Unassembled WGS sequence"/>
</dbReference>
<accession>A0A1B8GPH6</accession>
<keyword evidence="2" id="KW-0285">Flavoprotein</keyword>
<reference evidence="8 9" key="1">
    <citation type="submission" date="2016-03" db="EMBL/GenBank/DDBJ databases">
        <title>Comparative genomics of Pseudogymnoascus destructans, the fungus causing white-nose syndrome of bats.</title>
        <authorList>
            <person name="Palmer J.M."/>
            <person name="Drees K.P."/>
            <person name="Foster J.T."/>
            <person name="Lindner D.L."/>
        </authorList>
    </citation>
    <scope>NUCLEOTIDE SEQUENCE [LARGE SCALE GENOMIC DNA]</scope>
    <source>
        <strain evidence="8 9">UAMH 10579</strain>
    </source>
</reference>
<evidence type="ECO:0000256" key="2">
    <source>
        <dbReference type="ARBA" id="ARBA00022630"/>
    </source>
</evidence>
<dbReference type="GO" id="GO:0071949">
    <property type="term" value="F:FAD binding"/>
    <property type="evidence" value="ECO:0007669"/>
    <property type="project" value="InterPro"/>
</dbReference>
<feature type="transmembrane region" description="Helical" evidence="6">
    <location>
        <begin position="12"/>
        <end position="30"/>
    </location>
</feature>
<dbReference type="SUPFAM" id="SSF51905">
    <property type="entry name" value="FAD/NAD(P)-binding domain"/>
    <property type="match status" value="1"/>
</dbReference>
<protein>
    <recommendedName>
        <fullName evidence="7">FAD-binding domain-containing protein</fullName>
    </recommendedName>
</protein>
<dbReference type="FunFam" id="3.50.50.60:FF:000115">
    <property type="entry name" value="Salicylate hydroxylase, putative"/>
    <property type="match status" value="1"/>
</dbReference>
<dbReference type="InterPro" id="IPR036188">
    <property type="entry name" value="FAD/NAD-bd_sf"/>
</dbReference>
<dbReference type="EMBL" id="KV460220">
    <property type="protein sequence ID" value="OBT97710.1"/>
    <property type="molecule type" value="Genomic_DNA"/>
</dbReference>
<feature type="domain" description="FAD-binding" evidence="7">
    <location>
        <begin position="12"/>
        <end position="365"/>
    </location>
</feature>